<keyword evidence="3 7" id="KW-0813">Transport</keyword>
<dbReference type="PANTHER" id="PTHR43829:SF9">
    <property type="entry name" value="AQUAPORIN-9"/>
    <property type="match status" value="1"/>
</dbReference>
<feature type="transmembrane region" description="Helical" evidence="8">
    <location>
        <begin position="88"/>
        <end position="108"/>
    </location>
</feature>
<evidence type="ECO:0000256" key="1">
    <source>
        <dbReference type="ARBA" id="ARBA00004141"/>
    </source>
</evidence>
<evidence type="ECO:0000256" key="7">
    <source>
        <dbReference type="RuleBase" id="RU000477"/>
    </source>
</evidence>
<comment type="caution">
    <text evidence="9">The sequence shown here is derived from an EMBL/GenBank/DDBJ whole genome shotgun (WGS) entry which is preliminary data.</text>
</comment>
<keyword evidence="4 7" id="KW-0812">Transmembrane</keyword>
<protein>
    <submittedName>
        <fullName evidence="9">Glycerol uptake facilitator protein</fullName>
    </submittedName>
</protein>
<evidence type="ECO:0000256" key="3">
    <source>
        <dbReference type="ARBA" id="ARBA00022448"/>
    </source>
</evidence>
<evidence type="ECO:0000256" key="2">
    <source>
        <dbReference type="ARBA" id="ARBA00006175"/>
    </source>
</evidence>
<dbReference type="RefSeq" id="WP_238807173.1">
    <property type="nucleotide sequence ID" value="NZ_CAKLPY010000002.1"/>
</dbReference>
<dbReference type="Proteomes" id="UP000837932">
    <property type="component" value="Unassembled WGS sequence"/>
</dbReference>
<feature type="transmembrane region" description="Helical" evidence="8">
    <location>
        <begin position="129"/>
        <end position="150"/>
    </location>
</feature>
<accession>A0ABN8EY22</accession>
<evidence type="ECO:0000313" key="10">
    <source>
        <dbReference type="Proteomes" id="UP000837932"/>
    </source>
</evidence>
<dbReference type="InterPro" id="IPR023271">
    <property type="entry name" value="Aquaporin-like"/>
</dbReference>
<proteinExistence type="inferred from homology"/>
<dbReference type="Pfam" id="PF00230">
    <property type="entry name" value="MIP"/>
    <property type="match status" value="1"/>
</dbReference>
<evidence type="ECO:0000256" key="6">
    <source>
        <dbReference type="ARBA" id="ARBA00023136"/>
    </source>
</evidence>
<dbReference type="PROSITE" id="PS00221">
    <property type="entry name" value="MIP"/>
    <property type="match status" value="1"/>
</dbReference>
<evidence type="ECO:0000256" key="5">
    <source>
        <dbReference type="ARBA" id="ARBA00022989"/>
    </source>
</evidence>
<feature type="transmembrane region" description="Helical" evidence="8">
    <location>
        <begin position="212"/>
        <end position="235"/>
    </location>
</feature>
<dbReference type="PRINTS" id="PR00783">
    <property type="entry name" value="MINTRINSICP"/>
</dbReference>
<name>A0ABN8EY22_9BACT</name>
<keyword evidence="10" id="KW-1185">Reference proteome</keyword>
<reference evidence="9" key="1">
    <citation type="submission" date="2021-12" db="EMBL/GenBank/DDBJ databases">
        <authorList>
            <person name="Rodrigo-Torres L."/>
            <person name="Arahal R. D."/>
            <person name="Lucena T."/>
        </authorList>
    </citation>
    <scope>NUCLEOTIDE SEQUENCE</scope>
    <source>
        <strain evidence="9">CECT 8858</strain>
    </source>
</reference>
<keyword evidence="6 8" id="KW-0472">Membrane</keyword>
<keyword evidence="5 8" id="KW-1133">Transmembrane helix</keyword>
<dbReference type="InterPro" id="IPR050363">
    <property type="entry name" value="MIP/Aquaporin"/>
</dbReference>
<evidence type="ECO:0000256" key="4">
    <source>
        <dbReference type="ARBA" id="ARBA00022692"/>
    </source>
</evidence>
<organism evidence="9 10">
    <name type="scientific">Emticicia aquatica</name>
    <dbReference type="NCBI Taxonomy" id="1681835"/>
    <lineage>
        <taxon>Bacteria</taxon>
        <taxon>Pseudomonadati</taxon>
        <taxon>Bacteroidota</taxon>
        <taxon>Cytophagia</taxon>
        <taxon>Cytophagales</taxon>
        <taxon>Leadbetterellaceae</taxon>
        <taxon>Emticicia</taxon>
    </lineage>
</organism>
<evidence type="ECO:0000313" key="9">
    <source>
        <dbReference type="EMBL" id="CAH0996620.1"/>
    </source>
</evidence>
<comment type="subcellular location">
    <subcellularLocation>
        <location evidence="1">Membrane</location>
        <topology evidence="1">Multi-pass membrane protein</topology>
    </subcellularLocation>
</comment>
<comment type="similarity">
    <text evidence="2 7">Belongs to the MIP/aquaporin (TC 1.A.8) family.</text>
</comment>
<feature type="transmembrane region" description="Helical" evidence="8">
    <location>
        <begin position="36"/>
        <end position="57"/>
    </location>
</feature>
<feature type="transmembrane region" description="Helical" evidence="8">
    <location>
        <begin position="6"/>
        <end position="29"/>
    </location>
</feature>
<gene>
    <name evidence="9" type="primary">glpF</name>
    <name evidence="9" type="ORF">EMA8858_02752</name>
</gene>
<dbReference type="EMBL" id="CAKLPY010000002">
    <property type="protein sequence ID" value="CAH0996620.1"/>
    <property type="molecule type" value="Genomic_DNA"/>
</dbReference>
<dbReference type="InterPro" id="IPR022357">
    <property type="entry name" value="MIP_CS"/>
</dbReference>
<dbReference type="InterPro" id="IPR000425">
    <property type="entry name" value="MIP"/>
</dbReference>
<evidence type="ECO:0000256" key="8">
    <source>
        <dbReference type="SAM" id="Phobius"/>
    </source>
</evidence>
<dbReference type="Gene3D" id="1.20.1080.10">
    <property type="entry name" value="Glycerol uptake facilitator protein"/>
    <property type="match status" value="1"/>
</dbReference>
<sequence length="237" mass="24408">MQTSNFIGELVGTLVLILLGDGVVANVLLKGSKGENGGWIVVTTAWALAVMCGIFVAQKLGSPDAHLNPAVTIAMAVKSGDWSNVPSFIAAQLIGAFLGATLVWLMYLPHWSITEDKGAKLGVFATSPAIRNPAANVISEAIGAMVLVVVSSSFSSDLPNGFAPYLVGMLVWSIGLSLGGPTGYAINPARDLGPRIAHAVLPISGKGNSDWAYAWIPVVGPIVGGVLAALFLGAFNI</sequence>
<feature type="transmembrane region" description="Helical" evidence="8">
    <location>
        <begin position="162"/>
        <end position="186"/>
    </location>
</feature>
<dbReference type="PANTHER" id="PTHR43829">
    <property type="entry name" value="AQUAPORIN OR AQUAGLYCEROPORIN RELATED"/>
    <property type="match status" value="1"/>
</dbReference>
<dbReference type="SUPFAM" id="SSF81338">
    <property type="entry name" value="Aquaporin-like"/>
    <property type="match status" value="1"/>
</dbReference>